<keyword evidence="2" id="KW-1185">Reference proteome</keyword>
<protein>
    <submittedName>
        <fullName evidence="1">7394_t:CDS:1</fullName>
    </submittedName>
</protein>
<dbReference type="Proteomes" id="UP000789920">
    <property type="component" value="Unassembled WGS sequence"/>
</dbReference>
<feature type="non-terminal residue" evidence="1">
    <location>
        <position position="56"/>
    </location>
</feature>
<evidence type="ECO:0000313" key="2">
    <source>
        <dbReference type="Proteomes" id="UP000789920"/>
    </source>
</evidence>
<accession>A0ACA9S1U6</accession>
<name>A0ACA9S1U6_9GLOM</name>
<organism evidence="1 2">
    <name type="scientific">Racocetra persica</name>
    <dbReference type="NCBI Taxonomy" id="160502"/>
    <lineage>
        <taxon>Eukaryota</taxon>
        <taxon>Fungi</taxon>
        <taxon>Fungi incertae sedis</taxon>
        <taxon>Mucoromycota</taxon>
        <taxon>Glomeromycotina</taxon>
        <taxon>Glomeromycetes</taxon>
        <taxon>Diversisporales</taxon>
        <taxon>Gigasporaceae</taxon>
        <taxon>Racocetra</taxon>
    </lineage>
</organism>
<evidence type="ECO:0000313" key="1">
    <source>
        <dbReference type="EMBL" id="CAG8821826.1"/>
    </source>
</evidence>
<proteinExistence type="predicted"/>
<reference evidence="1" key="1">
    <citation type="submission" date="2021-06" db="EMBL/GenBank/DDBJ databases">
        <authorList>
            <person name="Kallberg Y."/>
            <person name="Tangrot J."/>
            <person name="Rosling A."/>
        </authorList>
    </citation>
    <scope>NUCLEOTIDE SEQUENCE</scope>
    <source>
        <strain evidence="1">MA461A</strain>
    </source>
</reference>
<feature type="non-terminal residue" evidence="1">
    <location>
        <position position="1"/>
    </location>
</feature>
<comment type="caution">
    <text evidence="1">The sequence shown here is derived from an EMBL/GenBank/DDBJ whole genome shotgun (WGS) entry which is preliminary data.</text>
</comment>
<gene>
    <name evidence="1" type="ORF">RPERSI_LOCUS25667</name>
</gene>
<dbReference type="EMBL" id="CAJVQC010085405">
    <property type="protein sequence ID" value="CAG8821826.1"/>
    <property type="molecule type" value="Genomic_DNA"/>
</dbReference>
<sequence length="56" mass="6621">FFAKENEIRDYRSILDIPSEIFVLFLKSSNSPELSLLAGFKYYLKFLALPIKQYSR</sequence>